<comment type="caution">
    <text evidence="1">The sequence shown here is derived from an EMBL/GenBank/DDBJ whole genome shotgun (WGS) entry which is preliminary data.</text>
</comment>
<keyword evidence="2" id="KW-1185">Reference proteome</keyword>
<dbReference type="SUPFAM" id="SSF160719">
    <property type="entry name" value="gpW/gp25-like"/>
    <property type="match status" value="1"/>
</dbReference>
<name>A0A3A6U522_9GAMM</name>
<sequence>MPMKLMMNLTEAIVNDGYSDHDAVIKHICNLISSRAPLWVNAQPNEYTSGTIVDLGMNYFTHNHSKFRVDELKARILKLIKDFEPRLTQVAIEIDEKRFGTNVIKFELSALLNTDKENEVLSLESFLDFSSNNFTVNSGVNIV</sequence>
<dbReference type="RefSeq" id="WP_121851874.1">
    <property type="nucleotide sequence ID" value="NZ_CP037952.1"/>
</dbReference>
<dbReference type="OrthoDB" id="5890764at2"/>
<dbReference type="EMBL" id="QYYH01000005">
    <property type="protein sequence ID" value="RJY19279.1"/>
    <property type="molecule type" value="Genomic_DNA"/>
</dbReference>
<proteinExistence type="predicted"/>
<dbReference type="AlphaFoldDB" id="A0A3A6U522"/>
<evidence type="ECO:0000313" key="2">
    <source>
        <dbReference type="Proteomes" id="UP000273022"/>
    </source>
</evidence>
<organism evidence="1 2">
    <name type="scientific">Parashewanella spongiae</name>
    <dbReference type="NCBI Taxonomy" id="342950"/>
    <lineage>
        <taxon>Bacteria</taxon>
        <taxon>Pseudomonadati</taxon>
        <taxon>Pseudomonadota</taxon>
        <taxon>Gammaproteobacteria</taxon>
        <taxon>Alteromonadales</taxon>
        <taxon>Shewanellaceae</taxon>
        <taxon>Parashewanella</taxon>
    </lineage>
</organism>
<evidence type="ECO:0000313" key="1">
    <source>
        <dbReference type="EMBL" id="RJY19279.1"/>
    </source>
</evidence>
<gene>
    <name evidence="1" type="ORF">D5R81_01405</name>
</gene>
<reference evidence="1 2" key="1">
    <citation type="submission" date="2018-09" db="EMBL/GenBank/DDBJ databases">
        <title>Phylogeny of the Shewanellaceae, and recommendation for two new genera, Pseudoshewanella and Parashewanella.</title>
        <authorList>
            <person name="Wang G."/>
        </authorList>
    </citation>
    <scope>NUCLEOTIDE SEQUENCE [LARGE SCALE GENOMIC DNA]</scope>
    <source>
        <strain evidence="1 2">KCTC 22492</strain>
    </source>
</reference>
<dbReference type="Proteomes" id="UP000273022">
    <property type="component" value="Unassembled WGS sequence"/>
</dbReference>
<accession>A0A3A6U522</accession>
<protein>
    <submittedName>
        <fullName evidence="1">Type VI secretion system baseplate subunit TssE</fullName>
    </submittedName>
</protein>